<name>A0AAP0DYU5_9MAGN</name>
<accession>A0AAP0DYU5</accession>
<evidence type="ECO:0000313" key="2">
    <source>
        <dbReference type="Proteomes" id="UP001419268"/>
    </source>
</evidence>
<sequence>MTAGADDSGGPAATAVDEATLEMLGVADFKDSIVVEHPVATVAPFGMFSRAAAQSKSYYACLTELCGDHRARIEAPRALYPEFKDHVLVKTRRMHCDGQDCLYIPLTCDALEKRNRMSSRARASSELMWKKKR</sequence>
<dbReference type="EMBL" id="JBBNAG010000013">
    <property type="protein sequence ID" value="KAK9083584.1"/>
    <property type="molecule type" value="Genomic_DNA"/>
</dbReference>
<evidence type="ECO:0000313" key="1">
    <source>
        <dbReference type="EMBL" id="KAK9083584.1"/>
    </source>
</evidence>
<comment type="caution">
    <text evidence="1">The sequence shown here is derived from an EMBL/GenBank/DDBJ whole genome shotgun (WGS) entry which is preliminary data.</text>
</comment>
<gene>
    <name evidence="1" type="ORF">Scep_030055</name>
</gene>
<organism evidence="1 2">
    <name type="scientific">Stephania cephalantha</name>
    <dbReference type="NCBI Taxonomy" id="152367"/>
    <lineage>
        <taxon>Eukaryota</taxon>
        <taxon>Viridiplantae</taxon>
        <taxon>Streptophyta</taxon>
        <taxon>Embryophyta</taxon>
        <taxon>Tracheophyta</taxon>
        <taxon>Spermatophyta</taxon>
        <taxon>Magnoliopsida</taxon>
        <taxon>Ranunculales</taxon>
        <taxon>Menispermaceae</taxon>
        <taxon>Menispermoideae</taxon>
        <taxon>Cissampelideae</taxon>
        <taxon>Stephania</taxon>
    </lineage>
</organism>
<protein>
    <submittedName>
        <fullName evidence="1">Uncharacterized protein</fullName>
    </submittedName>
</protein>
<dbReference type="AlphaFoldDB" id="A0AAP0DYU5"/>
<dbReference type="Proteomes" id="UP001419268">
    <property type="component" value="Unassembled WGS sequence"/>
</dbReference>
<reference evidence="1 2" key="1">
    <citation type="submission" date="2024-01" db="EMBL/GenBank/DDBJ databases">
        <title>Genome assemblies of Stephania.</title>
        <authorList>
            <person name="Yang L."/>
        </authorList>
    </citation>
    <scope>NUCLEOTIDE SEQUENCE [LARGE SCALE GENOMIC DNA]</scope>
    <source>
        <strain evidence="1">JXDWG</strain>
        <tissue evidence="1">Leaf</tissue>
    </source>
</reference>
<proteinExistence type="predicted"/>
<keyword evidence="2" id="KW-1185">Reference proteome</keyword>